<accession>A0ABY1IPE6</accession>
<proteinExistence type="inferred from homology"/>
<dbReference type="InterPro" id="IPR016132">
    <property type="entry name" value="Phyto_chromo_attachment"/>
</dbReference>
<evidence type="ECO:0000256" key="6">
    <source>
        <dbReference type="ARBA" id="ARBA00022679"/>
    </source>
</evidence>
<dbReference type="SUPFAM" id="SSF47384">
    <property type="entry name" value="Homodimeric domain of signal transducing histidine kinase"/>
    <property type="match status" value="1"/>
</dbReference>
<dbReference type="EMBL" id="FQZC01000004">
    <property type="protein sequence ID" value="SHJ76647.1"/>
    <property type="molecule type" value="Genomic_DNA"/>
</dbReference>
<dbReference type="Gene3D" id="3.30.450.40">
    <property type="match status" value="1"/>
</dbReference>
<organism evidence="12 13">
    <name type="scientific">Aureimonas altamirensis DSM 21988</name>
    <dbReference type="NCBI Taxonomy" id="1121026"/>
    <lineage>
        <taxon>Bacteria</taxon>
        <taxon>Pseudomonadati</taxon>
        <taxon>Pseudomonadota</taxon>
        <taxon>Alphaproteobacteria</taxon>
        <taxon>Hyphomicrobiales</taxon>
        <taxon>Aurantimonadaceae</taxon>
        <taxon>Aureimonas</taxon>
    </lineage>
</organism>
<evidence type="ECO:0000256" key="5">
    <source>
        <dbReference type="ARBA" id="ARBA00022606"/>
    </source>
</evidence>
<dbReference type="PANTHER" id="PTHR42878">
    <property type="entry name" value="TWO-COMPONENT HISTIDINE KINASE"/>
    <property type="match status" value="1"/>
</dbReference>
<dbReference type="PRINTS" id="PR01033">
    <property type="entry name" value="PHYTOCHROME"/>
</dbReference>
<evidence type="ECO:0000256" key="9">
    <source>
        <dbReference type="ARBA" id="ARBA00023170"/>
    </source>
</evidence>
<protein>
    <recommendedName>
        <fullName evidence="3">histidine kinase</fullName>
        <ecNumber evidence="3">2.7.13.3</ecNumber>
    </recommendedName>
</protein>
<keyword evidence="7 12" id="KW-0418">Kinase</keyword>
<dbReference type="InterPro" id="IPR036890">
    <property type="entry name" value="HATPase_C_sf"/>
</dbReference>
<dbReference type="PROSITE" id="PS50109">
    <property type="entry name" value="HIS_KIN"/>
    <property type="match status" value="1"/>
</dbReference>
<keyword evidence="4" id="KW-0600">Photoreceptor protein</keyword>
<dbReference type="SUPFAM" id="SSF55785">
    <property type="entry name" value="PYP-like sensor domain (PAS domain)"/>
    <property type="match status" value="1"/>
</dbReference>
<dbReference type="InterPro" id="IPR013515">
    <property type="entry name" value="Phytochrome_cen-reg"/>
</dbReference>
<dbReference type="Gene3D" id="3.30.450.20">
    <property type="entry name" value="PAS domain"/>
    <property type="match status" value="1"/>
</dbReference>
<dbReference type="InterPro" id="IPR013654">
    <property type="entry name" value="PAS_2"/>
</dbReference>
<dbReference type="Pfam" id="PF08446">
    <property type="entry name" value="PAS_2"/>
    <property type="match status" value="1"/>
</dbReference>
<comment type="catalytic activity">
    <reaction evidence="1">
        <text>ATP + protein L-histidine = ADP + protein N-phospho-L-histidine.</text>
        <dbReference type="EC" id="2.7.13.3"/>
    </reaction>
</comment>
<dbReference type="SUPFAM" id="SSF55781">
    <property type="entry name" value="GAF domain-like"/>
    <property type="match status" value="2"/>
</dbReference>
<dbReference type="InterPro" id="IPR035965">
    <property type="entry name" value="PAS-like_dom_sf"/>
</dbReference>
<dbReference type="InterPro" id="IPR001294">
    <property type="entry name" value="Phytochrome"/>
</dbReference>
<dbReference type="Gene3D" id="3.30.450.270">
    <property type="match status" value="1"/>
</dbReference>
<dbReference type="SMART" id="SM00065">
    <property type="entry name" value="GAF"/>
    <property type="match status" value="1"/>
</dbReference>
<evidence type="ECO:0000256" key="7">
    <source>
        <dbReference type="ARBA" id="ARBA00022777"/>
    </source>
</evidence>
<dbReference type="Pfam" id="PF00512">
    <property type="entry name" value="HisKA"/>
    <property type="match status" value="1"/>
</dbReference>
<evidence type="ECO:0000259" key="11">
    <source>
        <dbReference type="PROSITE" id="PS50109"/>
    </source>
</evidence>
<dbReference type="SMART" id="SM00387">
    <property type="entry name" value="HATPase_c"/>
    <property type="match status" value="1"/>
</dbReference>
<keyword evidence="13" id="KW-1185">Reference proteome</keyword>
<dbReference type="SMART" id="SM00388">
    <property type="entry name" value="HisKA"/>
    <property type="match status" value="1"/>
</dbReference>
<dbReference type="InterPro" id="IPR029016">
    <property type="entry name" value="GAF-like_dom_sf"/>
</dbReference>
<dbReference type="EC" id="2.7.13.3" evidence="3"/>
<keyword evidence="8" id="KW-0157">Chromophore</keyword>
<comment type="similarity">
    <text evidence="2">In the N-terminal section; belongs to the phytochrome family.</text>
</comment>
<keyword evidence="5" id="KW-0716">Sensory transduction</keyword>
<evidence type="ECO:0000256" key="3">
    <source>
        <dbReference type="ARBA" id="ARBA00012438"/>
    </source>
</evidence>
<dbReference type="InterPro" id="IPR003018">
    <property type="entry name" value="GAF"/>
</dbReference>
<comment type="caution">
    <text evidence="12">The sequence shown here is derived from an EMBL/GenBank/DDBJ whole genome shotgun (WGS) entry which is preliminary data.</text>
</comment>
<dbReference type="Proteomes" id="UP000184290">
    <property type="component" value="Unassembled WGS sequence"/>
</dbReference>
<dbReference type="Pfam" id="PF02518">
    <property type="entry name" value="HATPase_c"/>
    <property type="match status" value="1"/>
</dbReference>
<dbReference type="SUPFAM" id="SSF55874">
    <property type="entry name" value="ATPase domain of HSP90 chaperone/DNA topoisomerase II/histidine kinase"/>
    <property type="match status" value="1"/>
</dbReference>
<evidence type="ECO:0000259" key="10">
    <source>
        <dbReference type="PROSITE" id="PS50046"/>
    </source>
</evidence>
<keyword evidence="6" id="KW-0808">Transferase</keyword>
<dbReference type="InterPro" id="IPR050351">
    <property type="entry name" value="BphY/WalK/GraS-like"/>
</dbReference>
<dbReference type="InterPro" id="IPR036097">
    <property type="entry name" value="HisK_dim/P_sf"/>
</dbReference>
<dbReference type="Gene3D" id="3.30.565.10">
    <property type="entry name" value="Histidine kinase-like ATPase, C-terminal domain"/>
    <property type="match status" value="1"/>
</dbReference>
<dbReference type="InterPro" id="IPR005467">
    <property type="entry name" value="His_kinase_dom"/>
</dbReference>
<evidence type="ECO:0000256" key="2">
    <source>
        <dbReference type="ARBA" id="ARBA00006402"/>
    </source>
</evidence>
<feature type="domain" description="Histidine kinase" evidence="11">
    <location>
        <begin position="528"/>
        <end position="742"/>
    </location>
</feature>
<reference evidence="12 13" key="1">
    <citation type="submission" date="2016-11" db="EMBL/GenBank/DDBJ databases">
        <authorList>
            <person name="Varghese N."/>
            <person name="Submissions S."/>
        </authorList>
    </citation>
    <scope>NUCLEOTIDE SEQUENCE [LARGE SCALE GENOMIC DNA]</scope>
    <source>
        <strain evidence="12 13">DSM 21988</strain>
    </source>
</reference>
<dbReference type="GO" id="GO:0016301">
    <property type="term" value="F:kinase activity"/>
    <property type="evidence" value="ECO:0007669"/>
    <property type="project" value="UniProtKB-KW"/>
</dbReference>
<dbReference type="InterPro" id="IPR003661">
    <property type="entry name" value="HisK_dim/P_dom"/>
</dbReference>
<evidence type="ECO:0000313" key="12">
    <source>
        <dbReference type="EMBL" id="SHJ76647.1"/>
    </source>
</evidence>
<dbReference type="Pfam" id="PF00360">
    <property type="entry name" value="PHY"/>
    <property type="match status" value="1"/>
</dbReference>
<evidence type="ECO:0000256" key="4">
    <source>
        <dbReference type="ARBA" id="ARBA00022543"/>
    </source>
</evidence>
<keyword evidence="9" id="KW-0675">Receptor</keyword>
<dbReference type="RefSeq" id="WP_060608941.1">
    <property type="nucleotide sequence ID" value="NZ_FQZC01000004.1"/>
</dbReference>
<dbReference type="Pfam" id="PF01590">
    <property type="entry name" value="GAF"/>
    <property type="match status" value="1"/>
</dbReference>
<sequence>MVENAEVGGAPGNISSFADRCAREPIHIPGSIQPHGFLLVVDGASHAVIAASANAGPHLRIEGAVIGARLTDILPQAQPVLALDAGEPTDGPATFGRVDLGGATYEMLAHASGRFIIVELEEADAEAAGSLDTLYPQIRRFVSESRSHATLEELNAAAARIVRALTGFDRVLVYRFDAHWNGTVIAEDGNGKLPSYMDLRFPAADIPAQARELYRLNRLRIIPDAAYEPVPLLPADGEPIDLSYSALRSVSPVHVEYMRNMGTPASMSISLVEGNRLWGLISCHNATPRRVPAHVRTACDFLGQVVALQIGARLRSEETAQRVARHAIEARLLSAMALSSQYSQGLSDSPQDLLALTDAAGAAVVTNDRLEMVGETPGEDAIRDLVAWLFRTQSHDEVFSTDSLAETLPRAEAYAATGSGVVAISISQLHPSYVVWFRPEQVQTVRWGGDPRKTTDPRQERLNPRTSFEMWKETVHRRSAPWTPAQLAAAASLRNAIVGIVMRKAEEMAGLTEELRRSNRELEAFSYSISHDLRAPFRHIVGFAELLKESSAIGEDKRAGRYVDTIIDSALSAGRLVDDLLGFSQMGRSKLVPVRVNMNRLVGEVLRMQKTETGDRSIDFTVEELPAVDGDPIFLRAVWQNLIGNAIKYTRGTDPSHITIGAQAGEDEDIYFIRDDGVGFDMQYVDKLFGVFQRLHRIEDYEGSGIGLANVRRIVDRHGGRTWAEGSPGKGATFYFSLPRLTEGD</sequence>
<evidence type="ECO:0000256" key="1">
    <source>
        <dbReference type="ARBA" id="ARBA00000085"/>
    </source>
</evidence>
<dbReference type="Gene3D" id="1.10.287.130">
    <property type="match status" value="1"/>
</dbReference>
<evidence type="ECO:0000313" key="13">
    <source>
        <dbReference type="Proteomes" id="UP000184290"/>
    </source>
</evidence>
<dbReference type="InterPro" id="IPR043150">
    <property type="entry name" value="Phytochrome_PHY_sf"/>
</dbReference>
<dbReference type="CDD" id="cd00082">
    <property type="entry name" value="HisKA"/>
    <property type="match status" value="1"/>
</dbReference>
<dbReference type="InterPro" id="IPR003594">
    <property type="entry name" value="HATPase_dom"/>
</dbReference>
<evidence type="ECO:0000256" key="8">
    <source>
        <dbReference type="ARBA" id="ARBA00022991"/>
    </source>
</evidence>
<dbReference type="PANTHER" id="PTHR42878:SF15">
    <property type="entry name" value="BACTERIOPHYTOCHROME"/>
    <property type="match status" value="1"/>
</dbReference>
<name>A0ABY1IPE6_9HYPH</name>
<gene>
    <name evidence="12" type="ORF">SAMN02745911_3254</name>
</gene>
<feature type="domain" description="Phytochrome chromophore attachment site" evidence="10">
    <location>
        <begin position="150"/>
        <end position="304"/>
    </location>
</feature>
<dbReference type="PROSITE" id="PS50046">
    <property type="entry name" value="PHYTOCHROME_2"/>
    <property type="match status" value="1"/>
</dbReference>